<dbReference type="EMBL" id="AE008923">
    <property type="protein sequence ID" value="AAM38778.1"/>
    <property type="molecule type" value="Genomic_DNA"/>
</dbReference>
<sequence>MPAWPEEGRGRMSTDTPSLEQGAIITAPLQPMSVIACAGSGKTFTAVRRLAHIRRCLGDHRGRVALLSFSNIAVETFRREYQALAVGSLKIPSHQRVEIDTLDGFITTNILRPHAHRTMGCTTTPFLLSGSESFLLGKDYRFWVESPRTGNYPVPQAHIHRVVIGPSGAGTDFFYQNSGMLTRINNGPKAAAALGKLGAYTHELARYWADLTLREQPEILRVLARRYPHILIDEAQDIGILHQLIIERLSQAGSQISLIGDPNQGIYEFMGATGSFLSSYHSKPGVAPAALTRNYRSVPAVLDLANAISARTDEPDRHAPLTLHGAYFVPYTTTSTQNVLAAFQATLMSAGLDPGRSAVLCRARKWANELAGSEGAPGVGTTKMLAQAAMVRDIHSDYSTAFRLVATAIIGLTDNAPKGIVARLTQPARYPEERALRRAVWAFTRDSVAGLPSASLPAVSDWQPTLLQRVRVLMTNLSTAHGLNHTSSKLGSRLSKKSLSSSPLMSPPDLGADQPLRIRISTVHQVKGESLDAVLYMATKAHVSALLDGGSTEDGRIGYVAVTRARDLLWLGVPATALKILRADLEAKGFKDATAKIAAPPAGHGIGTP</sequence>
<keyword evidence="5" id="KW-0413">Isomerase</keyword>
<feature type="region of interest" description="Disordered" evidence="11">
    <location>
        <begin position="483"/>
        <end position="511"/>
    </location>
</feature>
<evidence type="ECO:0000256" key="4">
    <source>
        <dbReference type="ARBA" id="ARBA00022840"/>
    </source>
</evidence>
<reference evidence="13 14" key="1">
    <citation type="journal article" date="2002" name="Nature">
        <title>Comparison of the genomes of two Xanthomonas pathogens with differing host specificities.</title>
        <authorList>
            <person name="da Silva A.C."/>
            <person name="Ferro J.A."/>
            <person name="Reinach F.C."/>
            <person name="Farah C.S."/>
            <person name="Furlan L.R."/>
            <person name="Quaggio R.B."/>
            <person name="Monteiro-Vitorello C.B."/>
            <person name="Van Sluys M.A."/>
            <person name="Almeida N.F."/>
            <person name="Alves L.M."/>
            <person name="do Amaral A.M."/>
            <person name="Bertolini M.C."/>
            <person name="Camargo L.E."/>
            <person name="Camarotte G."/>
            <person name="Cannavan F."/>
            <person name="Cardozo J."/>
            <person name="Chambergo F."/>
            <person name="Ciapina L.P."/>
            <person name="Cicarelli R.M."/>
            <person name="Coutinho L.L."/>
            <person name="Cursino-Santos J.R."/>
            <person name="El-Dorry H."/>
            <person name="Faria J.B."/>
            <person name="Ferreira A.J."/>
            <person name="Ferreira R.C."/>
            <person name="Ferro M.I."/>
            <person name="Formighieri E.F."/>
            <person name="Franco M.C."/>
            <person name="Greggio C.C."/>
            <person name="Gruber A."/>
            <person name="Katsuyama A.M."/>
            <person name="Kishi L.T."/>
            <person name="Leite R.P."/>
            <person name="Lemos E.G."/>
            <person name="Lemos M.V."/>
            <person name="Locali E.C."/>
            <person name="Machado M.A."/>
            <person name="Madeira A.M."/>
            <person name="Martinez-Rossi N.M."/>
            <person name="Martins E.C."/>
            <person name="Meidanis J."/>
            <person name="Menck C.F."/>
            <person name="Miyaki C.Y."/>
            <person name="Moon D.H."/>
            <person name="Moreira L.M."/>
            <person name="Novo M.T."/>
            <person name="Okura V.K."/>
            <person name="Oliveira M.C."/>
            <person name="Oliveira V.R."/>
            <person name="Pereira H.A."/>
            <person name="Rossi A."/>
            <person name="Sena J.A."/>
            <person name="Silva C."/>
            <person name="de Souza R.F."/>
            <person name="Spinola L.A."/>
            <person name="Takita M.A."/>
            <person name="Tamura R.E."/>
            <person name="Teixeira E.C."/>
            <person name="Tezza R.I."/>
            <person name="Trindade dos Santos M."/>
            <person name="Truffi D."/>
            <person name="Tsai S.M."/>
            <person name="White F.F."/>
            <person name="Setubal J.C."/>
            <person name="Kitajima J.P."/>
        </authorList>
    </citation>
    <scope>NUCLEOTIDE SEQUENCE [LARGE SCALE GENOMIC DNA]</scope>
    <source>
        <strain evidence="13 14">306</strain>
    </source>
</reference>
<dbReference type="PANTHER" id="PTHR11070">
    <property type="entry name" value="UVRD / RECB / PCRA DNA HELICASE FAMILY MEMBER"/>
    <property type="match status" value="1"/>
</dbReference>
<accession>A0AAI7ZIL0</accession>
<dbReference type="InterPro" id="IPR000212">
    <property type="entry name" value="DNA_helicase_UvrD/REP"/>
</dbReference>
<dbReference type="GO" id="GO:0043138">
    <property type="term" value="F:3'-5' DNA helicase activity"/>
    <property type="evidence" value="ECO:0007669"/>
    <property type="project" value="UniProtKB-EC"/>
</dbReference>
<dbReference type="KEGG" id="xac:XAC3941"/>
<evidence type="ECO:0000256" key="8">
    <source>
        <dbReference type="ARBA" id="ARBA00034923"/>
    </source>
</evidence>
<evidence type="ECO:0000256" key="2">
    <source>
        <dbReference type="ARBA" id="ARBA00022801"/>
    </source>
</evidence>
<comment type="catalytic activity">
    <reaction evidence="6">
        <text>Couples ATP hydrolysis with the unwinding of duplex DNA by translocating in the 3'-5' direction.</text>
        <dbReference type="EC" id="5.6.2.4"/>
    </reaction>
</comment>
<comment type="catalytic activity">
    <reaction evidence="9">
        <text>ATP + H2O = ADP + phosphate + H(+)</text>
        <dbReference type="Rhea" id="RHEA:13065"/>
        <dbReference type="ChEBI" id="CHEBI:15377"/>
        <dbReference type="ChEBI" id="CHEBI:15378"/>
        <dbReference type="ChEBI" id="CHEBI:30616"/>
        <dbReference type="ChEBI" id="CHEBI:43474"/>
        <dbReference type="ChEBI" id="CHEBI:456216"/>
        <dbReference type="EC" id="5.6.2.4"/>
    </reaction>
</comment>
<evidence type="ECO:0000256" key="7">
    <source>
        <dbReference type="ARBA" id="ARBA00034808"/>
    </source>
</evidence>
<dbReference type="GO" id="GO:0003677">
    <property type="term" value="F:DNA binding"/>
    <property type="evidence" value="ECO:0007669"/>
    <property type="project" value="InterPro"/>
</dbReference>
<protein>
    <recommendedName>
        <fullName evidence="7">DNA 3'-5' helicase</fullName>
        <ecNumber evidence="7">5.6.2.4</ecNumber>
    </recommendedName>
    <alternativeName>
        <fullName evidence="8">DNA 3'-5' helicase II</fullName>
    </alternativeName>
</protein>
<dbReference type="InterPro" id="IPR027417">
    <property type="entry name" value="P-loop_NTPase"/>
</dbReference>
<dbReference type="InterPro" id="IPR014017">
    <property type="entry name" value="DNA_helicase_UvrD-like_C"/>
</dbReference>
<dbReference type="Proteomes" id="UP000000576">
    <property type="component" value="Chromosome"/>
</dbReference>
<feature type="binding site" evidence="10">
    <location>
        <begin position="36"/>
        <end position="43"/>
    </location>
    <ligand>
        <name>ATP</name>
        <dbReference type="ChEBI" id="CHEBI:30616"/>
    </ligand>
</feature>
<evidence type="ECO:0000256" key="10">
    <source>
        <dbReference type="PROSITE-ProRule" id="PRU00560"/>
    </source>
</evidence>
<dbReference type="AlphaFoldDB" id="A0AAI7ZIL0"/>
<evidence type="ECO:0000256" key="11">
    <source>
        <dbReference type="SAM" id="MobiDB-lite"/>
    </source>
</evidence>
<evidence type="ECO:0000256" key="1">
    <source>
        <dbReference type="ARBA" id="ARBA00022741"/>
    </source>
</evidence>
<dbReference type="GO" id="GO:0005524">
    <property type="term" value="F:ATP binding"/>
    <property type="evidence" value="ECO:0007669"/>
    <property type="project" value="UniProtKB-UniRule"/>
</dbReference>
<keyword evidence="2 10" id="KW-0378">Hydrolase</keyword>
<evidence type="ECO:0000313" key="14">
    <source>
        <dbReference type="Proteomes" id="UP000000576"/>
    </source>
</evidence>
<evidence type="ECO:0000256" key="3">
    <source>
        <dbReference type="ARBA" id="ARBA00022806"/>
    </source>
</evidence>
<gene>
    <name evidence="13" type="ordered locus">XAC3941</name>
</gene>
<dbReference type="GO" id="GO:0000725">
    <property type="term" value="P:recombinational repair"/>
    <property type="evidence" value="ECO:0007669"/>
    <property type="project" value="TreeGrafter"/>
</dbReference>
<feature type="compositionally biased region" description="Low complexity" evidence="11">
    <location>
        <begin position="487"/>
        <end position="510"/>
    </location>
</feature>
<keyword evidence="3 10" id="KW-0347">Helicase</keyword>
<proteinExistence type="predicted"/>
<dbReference type="PANTHER" id="PTHR11070:SF2">
    <property type="entry name" value="ATP-DEPENDENT DNA HELICASE SRS2"/>
    <property type="match status" value="1"/>
</dbReference>
<keyword evidence="1 10" id="KW-0547">Nucleotide-binding</keyword>
<dbReference type="EC" id="5.6.2.4" evidence="7"/>
<evidence type="ECO:0000256" key="5">
    <source>
        <dbReference type="ARBA" id="ARBA00023235"/>
    </source>
</evidence>
<dbReference type="PROSITE" id="PS51198">
    <property type="entry name" value="UVRD_HELICASE_ATP_BIND"/>
    <property type="match status" value="1"/>
</dbReference>
<evidence type="ECO:0000256" key="9">
    <source>
        <dbReference type="ARBA" id="ARBA00048988"/>
    </source>
</evidence>
<dbReference type="InterPro" id="IPR014016">
    <property type="entry name" value="UvrD-like_ATP-bd"/>
</dbReference>
<keyword evidence="4 10" id="KW-0067">ATP-binding</keyword>
<evidence type="ECO:0000259" key="12">
    <source>
        <dbReference type="PROSITE" id="PS51198"/>
    </source>
</evidence>
<dbReference type="SUPFAM" id="SSF52540">
    <property type="entry name" value="P-loop containing nucleoside triphosphate hydrolases"/>
    <property type="match status" value="1"/>
</dbReference>
<dbReference type="Gene3D" id="3.40.50.300">
    <property type="entry name" value="P-loop containing nucleotide triphosphate hydrolases"/>
    <property type="match status" value="2"/>
</dbReference>
<dbReference type="GO" id="GO:0016787">
    <property type="term" value="F:hydrolase activity"/>
    <property type="evidence" value="ECO:0007669"/>
    <property type="project" value="UniProtKB-UniRule"/>
</dbReference>
<organism evidence="13 14">
    <name type="scientific">Xanthomonas axonopodis pv. citri (strain 306)</name>
    <dbReference type="NCBI Taxonomy" id="190486"/>
    <lineage>
        <taxon>Bacteria</taxon>
        <taxon>Pseudomonadati</taxon>
        <taxon>Pseudomonadota</taxon>
        <taxon>Gammaproteobacteria</taxon>
        <taxon>Lysobacterales</taxon>
        <taxon>Lysobacteraceae</taxon>
        <taxon>Xanthomonas</taxon>
    </lineage>
</organism>
<feature type="domain" description="UvrD-like helicase ATP-binding" evidence="12">
    <location>
        <begin position="15"/>
        <end position="298"/>
    </location>
</feature>
<dbReference type="Pfam" id="PF13361">
    <property type="entry name" value="UvrD_C"/>
    <property type="match status" value="1"/>
</dbReference>
<evidence type="ECO:0000313" key="13">
    <source>
        <dbReference type="EMBL" id="AAM38778.1"/>
    </source>
</evidence>
<name>A0AAI7ZIL0_XANAC</name>
<evidence type="ECO:0000256" key="6">
    <source>
        <dbReference type="ARBA" id="ARBA00034617"/>
    </source>
</evidence>
<dbReference type="Pfam" id="PF00580">
    <property type="entry name" value="UvrD-helicase"/>
    <property type="match status" value="2"/>
</dbReference>